<evidence type="ECO:0000256" key="1">
    <source>
        <dbReference type="SAM" id="MobiDB-lite"/>
    </source>
</evidence>
<organism evidence="2 3">
    <name type="scientific">Occallatibacter riparius</name>
    <dbReference type="NCBI Taxonomy" id="1002689"/>
    <lineage>
        <taxon>Bacteria</taxon>
        <taxon>Pseudomonadati</taxon>
        <taxon>Acidobacteriota</taxon>
        <taxon>Terriglobia</taxon>
        <taxon>Terriglobales</taxon>
        <taxon>Acidobacteriaceae</taxon>
        <taxon>Occallatibacter</taxon>
    </lineage>
</organism>
<protein>
    <submittedName>
        <fullName evidence="2">Uncharacterized protein</fullName>
    </submittedName>
</protein>
<reference evidence="2" key="1">
    <citation type="submission" date="2021-04" db="EMBL/GenBank/DDBJ databases">
        <title>Phylogenetic analysis of Acidobacteriaceae.</title>
        <authorList>
            <person name="Qiu L."/>
            <person name="Zhang Q."/>
        </authorList>
    </citation>
    <scope>NUCLEOTIDE SEQUENCE</scope>
    <source>
        <strain evidence="2">DSM 25168</strain>
    </source>
</reference>
<feature type="region of interest" description="Disordered" evidence="1">
    <location>
        <begin position="52"/>
        <end position="131"/>
    </location>
</feature>
<feature type="compositionally biased region" description="Basic and acidic residues" evidence="1">
    <location>
        <begin position="57"/>
        <end position="66"/>
    </location>
</feature>
<dbReference type="RefSeq" id="WP_260794630.1">
    <property type="nucleotide sequence ID" value="NZ_CP093313.1"/>
</dbReference>
<sequence>MSVELIAAYGTGLTLKEIWKALCEHGYQGSYPQFCKTCGRIVGLRRESRSAETNVEEILRPQKGERVVAQGESSSSANDGSEIQERGKPAWQQQREQVAARLDREAEEYRRRESSKVKPKLFTNHPFEPPR</sequence>
<evidence type="ECO:0000313" key="3">
    <source>
        <dbReference type="Proteomes" id="UP001059380"/>
    </source>
</evidence>
<gene>
    <name evidence="2" type="ORF">MOP44_04030</name>
</gene>
<proteinExistence type="predicted"/>
<dbReference type="AlphaFoldDB" id="A0A9J7BQG6"/>
<dbReference type="Proteomes" id="UP001059380">
    <property type="component" value="Chromosome"/>
</dbReference>
<feature type="compositionally biased region" description="Basic and acidic residues" evidence="1">
    <location>
        <begin position="101"/>
        <end position="116"/>
    </location>
</feature>
<keyword evidence="3" id="KW-1185">Reference proteome</keyword>
<dbReference type="KEGG" id="orp:MOP44_04030"/>
<dbReference type="EMBL" id="CP093313">
    <property type="protein sequence ID" value="UWZ85116.1"/>
    <property type="molecule type" value="Genomic_DNA"/>
</dbReference>
<feature type="compositionally biased region" description="Polar residues" evidence="1">
    <location>
        <begin position="71"/>
        <end position="81"/>
    </location>
</feature>
<accession>A0A9J7BQG6</accession>
<name>A0A9J7BQG6_9BACT</name>
<evidence type="ECO:0000313" key="2">
    <source>
        <dbReference type="EMBL" id="UWZ85116.1"/>
    </source>
</evidence>